<gene>
    <name evidence="2" type="ORF">QBC37DRAFT_81973</name>
</gene>
<accession>A0AAN7B2R8</accession>
<evidence type="ECO:0000256" key="1">
    <source>
        <dbReference type="SAM" id="SignalP"/>
    </source>
</evidence>
<organism evidence="2 3">
    <name type="scientific">Rhypophila decipiens</name>
    <dbReference type="NCBI Taxonomy" id="261697"/>
    <lineage>
        <taxon>Eukaryota</taxon>
        <taxon>Fungi</taxon>
        <taxon>Dikarya</taxon>
        <taxon>Ascomycota</taxon>
        <taxon>Pezizomycotina</taxon>
        <taxon>Sordariomycetes</taxon>
        <taxon>Sordariomycetidae</taxon>
        <taxon>Sordariales</taxon>
        <taxon>Naviculisporaceae</taxon>
        <taxon>Rhypophila</taxon>
    </lineage>
</organism>
<keyword evidence="1" id="KW-0732">Signal</keyword>
<evidence type="ECO:0000313" key="3">
    <source>
        <dbReference type="Proteomes" id="UP001301769"/>
    </source>
</evidence>
<evidence type="ECO:0008006" key="4">
    <source>
        <dbReference type="Google" id="ProtNLM"/>
    </source>
</evidence>
<reference evidence="2" key="1">
    <citation type="journal article" date="2023" name="Mol. Phylogenet. Evol.">
        <title>Genome-scale phylogeny and comparative genomics of the fungal order Sordariales.</title>
        <authorList>
            <person name="Hensen N."/>
            <person name="Bonometti L."/>
            <person name="Westerberg I."/>
            <person name="Brannstrom I.O."/>
            <person name="Guillou S."/>
            <person name="Cros-Aarteil S."/>
            <person name="Calhoun S."/>
            <person name="Haridas S."/>
            <person name="Kuo A."/>
            <person name="Mondo S."/>
            <person name="Pangilinan J."/>
            <person name="Riley R."/>
            <person name="LaButti K."/>
            <person name="Andreopoulos B."/>
            <person name="Lipzen A."/>
            <person name="Chen C."/>
            <person name="Yan M."/>
            <person name="Daum C."/>
            <person name="Ng V."/>
            <person name="Clum A."/>
            <person name="Steindorff A."/>
            <person name="Ohm R.A."/>
            <person name="Martin F."/>
            <person name="Silar P."/>
            <person name="Natvig D.O."/>
            <person name="Lalanne C."/>
            <person name="Gautier V."/>
            <person name="Ament-Velasquez S.L."/>
            <person name="Kruys A."/>
            <person name="Hutchinson M.I."/>
            <person name="Powell A.J."/>
            <person name="Barry K."/>
            <person name="Miller A.N."/>
            <person name="Grigoriev I.V."/>
            <person name="Debuchy R."/>
            <person name="Gladieux P."/>
            <person name="Hiltunen Thoren M."/>
            <person name="Johannesson H."/>
        </authorList>
    </citation>
    <scope>NUCLEOTIDE SEQUENCE</scope>
    <source>
        <strain evidence="2">PSN293</strain>
    </source>
</reference>
<keyword evidence="3" id="KW-1185">Reference proteome</keyword>
<sequence length="154" mass="17777">MRPLFFLSLLSHPLSNILVVKTIYTQGKRIMQRYTSSRTLSNVILSRALFTKKYPLKPMCCWARTKQGVVDESGPRTVASHCNGNSFPSRLPSYRSMSQKNQAYRVVGAIQKRKRRLRRESNPREESMPISSFMIVISQHPPFHACQIHAFYTT</sequence>
<comment type="caution">
    <text evidence="2">The sequence shown here is derived from an EMBL/GenBank/DDBJ whole genome shotgun (WGS) entry which is preliminary data.</text>
</comment>
<name>A0AAN7B2R8_9PEZI</name>
<feature type="signal peptide" evidence="1">
    <location>
        <begin position="1"/>
        <end position="22"/>
    </location>
</feature>
<dbReference type="Proteomes" id="UP001301769">
    <property type="component" value="Unassembled WGS sequence"/>
</dbReference>
<evidence type="ECO:0000313" key="2">
    <source>
        <dbReference type="EMBL" id="KAK4208134.1"/>
    </source>
</evidence>
<dbReference type="AlphaFoldDB" id="A0AAN7B2R8"/>
<protein>
    <recommendedName>
        <fullName evidence="4">Secreted protein</fullName>
    </recommendedName>
</protein>
<reference evidence="2" key="2">
    <citation type="submission" date="2023-05" db="EMBL/GenBank/DDBJ databases">
        <authorList>
            <consortium name="Lawrence Berkeley National Laboratory"/>
            <person name="Steindorff A."/>
            <person name="Hensen N."/>
            <person name="Bonometti L."/>
            <person name="Westerberg I."/>
            <person name="Brannstrom I.O."/>
            <person name="Guillou S."/>
            <person name="Cros-Aarteil S."/>
            <person name="Calhoun S."/>
            <person name="Haridas S."/>
            <person name="Kuo A."/>
            <person name="Mondo S."/>
            <person name="Pangilinan J."/>
            <person name="Riley R."/>
            <person name="Labutti K."/>
            <person name="Andreopoulos B."/>
            <person name="Lipzen A."/>
            <person name="Chen C."/>
            <person name="Yanf M."/>
            <person name="Daum C."/>
            <person name="Ng V."/>
            <person name="Clum A."/>
            <person name="Ohm R."/>
            <person name="Martin F."/>
            <person name="Silar P."/>
            <person name="Natvig D."/>
            <person name="Lalanne C."/>
            <person name="Gautier V."/>
            <person name="Ament-Velasquez S.L."/>
            <person name="Kruys A."/>
            <person name="Hutchinson M.I."/>
            <person name="Powell A.J."/>
            <person name="Barry K."/>
            <person name="Miller A.N."/>
            <person name="Grigoriev I.V."/>
            <person name="Debuchy R."/>
            <person name="Gladieux P."/>
            <person name="Thoren M.H."/>
            <person name="Johannesson H."/>
        </authorList>
    </citation>
    <scope>NUCLEOTIDE SEQUENCE</scope>
    <source>
        <strain evidence="2">PSN293</strain>
    </source>
</reference>
<proteinExistence type="predicted"/>
<dbReference type="EMBL" id="MU858256">
    <property type="protein sequence ID" value="KAK4208134.1"/>
    <property type="molecule type" value="Genomic_DNA"/>
</dbReference>
<feature type="chain" id="PRO_5042877986" description="Secreted protein" evidence="1">
    <location>
        <begin position="23"/>
        <end position="154"/>
    </location>
</feature>